<dbReference type="EMBL" id="JACSQV010000009">
    <property type="protein sequence ID" value="MBD7919016.1"/>
    <property type="molecule type" value="Genomic_DNA"/>
</dbReference>
<accession>A0ABR8QF08</accession>
<organism evidence="2 3">
    <name type="scientific">Cellulomonas avistercoris</name>
    <dbReference type="NCBI Taxonomy" id="2762242"/>
    <lineage>
        <taxon>Bacteria</taxon>
        <taxon>Bacillati</taxon>
        <taxon>Actinomycetota</taxon>
        <taxon>Actinomycetes</taxon>
        <taxon>Micrococcales</taxon>
        <taxon>Cellulomonadaceae</taxon>
        <taxon>Cellulomonas</taxon>
    </lineage>
</organism>
<dbReference type="PANTHER" id="PTHR39426">
    <property type="entry name" value="HOMOLOGY TO DEATH-ON-CURING PROTEIN OF PHAGE P1"/>
    <property type="match status" value="1"/>
</dbReference>
<proteinExistence type="predicted"/>
<reference evidence="2 3" key="1">
    <citation type="submission" date="2020-08" db="EMBL/GenBank/DDBJ databases">
        <title>A Genomic Blueprint of the Chicken Gut Microbiome.</title>
        <authorList>
            <person name="Gilroy R."/>
            <person name="Ravi A."/>
            <person name="Getino M."/>
            <person name="Pursley I."/>
            <person name="Horton D.L."/>
            <person name="Alikhan N.-F."/>
            <person name="Baker D."/>
            <person name="Gharbi K."/>
            <person name="Hall N."/>
            <person name="Watson M."/>
            <person name="Adriaenssens E.M."/>
            <person name="Foster-Nyarko E."/>
            <person name="Jarju S."/>
            <person name="Secka A."/>
            <person name="Antonio M."/>
            <person name="Oren A."/>
            <person name="Chaudhuri R."/>
            <person name="La Ragione R.M."/>
            <person name="Hildebrand F."/>
            <person name="Pallen M.J."/>
        </authorList>
    </citation>
    <scope>NUCLEOTIDE SEQUENCE [LARGE SCALE GENOMIC DNA]</scope>
    <source>
        <strain evidence="2 3">Sa3CUA2</strain>
    </source>
</reference>
<comment type="caution">
    <text evidence="2">The sequence shown here is derived from an EMBL/GenBank/DDBJ whole genome shotgun (WGS) entry which is preliminary data.</text>
</comment>
<dbReference type="PANTHER" id="PTHR39426:SF1">
    <property type="entry name" value="HOMOLOGY TO DEATH-ON-CURING PROTEIN OF PHAGE P1"/>
    <property type="match status" value="1"/>
</dbReference>
<name>A0ABR8QF08_9CELL</name>
<evidence type="ECO:0000259" key="1">
    <source>
        <dbReference type="PROSITE" id="PS51459"/>
    </source>
</evidence>
<evidence type="ECO:0000313" key="3">
    <source>
        <dbReference type="Proteomes" id="UP000604241"/>
    </source>
</evidence>
<feature type="domain" description="Fido" evidence="1">
    <location>
        <begin position="4"/>
        <end position="119"/>
    </location>
</feature>
<keyword evidence="3" id="KW-1185">Reference proteome</keyword>
<dbReference type="RefSeq" id="WP_191783661.1">
    <property type="nucleotide sequence ID" value="NZ_JACSQV010000009.1"/>
</dbReference>
<dbReference type="InterPro" id="IPR003812">
    <property type="entry name" value="Fido"/>
</dbReference>
<gene>
    <name evidence="2" type="ORF">H9657_12100</name>
</gene>
<dbReference type="Gene3D" id="1.20.120.1870">
    <property type="entry name" value="Fic/DOC protein, Fido domain"/>
    <property type="match status" value="1"/>
</dbReference>
<dbReference type="Pfam" id="PF02661">
    <property type="entry name" value="Fic"/>
    <property type="match status" value="1"/>
</dbReference>
<sequence>MIYLTAEELLVVARRVVGNLVVRDIGLVESAAARPRTQIAGADAYPDLLTKAAALLHSLTRNHALLDGDERLALAGTIVFLGVNGTRLVATNDDAYDLIMDVAAGRVDDVESIRERLARLTEAW</sequence>
<dbReference type="PROSITE" id="PS51459">
    <property type="entry name" value="FIDO"/>
    <property type="match status" value="1"/>
</dbReference>
<dbReference type="InterPro" id="IPR053737">
    <property type="entry name" value="Type_II_TA_Toxin"/>
</dbReference>
<protein>
    <submittedName>
        <fullName evidence="2">Fic family protein</fullName>
    </submittedName>
</protein>
<dbReference type="InterPro" id="IPR006440">
    <property type="entry name" value="Doc"/>
</dbReference>
<dbReference type="Proteomes" id="UP000604241">
    <property type="component" value="Unassembled WGS sequence"/>
</dbReference>
<evidence type="ECO:0000313" key="2">
    <source>
        <dbReference type="EMBL" id="MBD7919016.1"/>
    </source>
</evidence>